<proteinExistence type="predicted"/>
<evidence type="ECO:0000313" key="2">
    <source>
        <dbReference type="EMBL" id="KAG6939866.1"/>
    </source>
</evidence>
<dbReference type="SUPFAM" id="SSF56349">
    <property type="entry name" value="DNA breaking-rejoining enzymes"/>
    <property type="match status" value="1"/>
</dbReference>
<feature type="non-terminal residue" evidence="2">
    <location>
        <position position="140"/>
    </location>
</feature>
<dbReference type="InterPro" id="IPR013762">
    <property type="entry name" value="Integrase-like_cat_sf"/>
</dbReference>
<dbReference type="GO" id="GO:0006310">
    <property type="term" value="P:DNA recombination"/>
    <property type="evidence" value="ECO:0007669"/>
    <property type="project" value="UniProtKB-KW"/>
</dbReference>
<dbReference type="Gene3D" id="1.10.443.10">
    <property type="entry name" value="Intergrase catalytic core"/>
    <property type="match status" value="1"/>
</dbReference>
<organism evidence="2 3">
    <name type="scientific">Chelydra serpentina</name>
    <name type="common">Snapping turtle</name>
    <name type="synonym">Testudo serpentina</name>
    <dbReference type="NCBI Taxonomy" id="8475"/>
    <lineage>
        <taxon>Eukaryota</taxon>
        <taxon>Metazoa</taxon>
        <taxon>Chordata</taxon>
        <taxon>Craniata</taxon>
        <taxon>Vertebrata</taxon>
        <taxon>Euteleostomi</taxon>
        <taxon>Archelosauria</taxon>
        <taxon>Testudinata</taxon>
        <taxon>Testudines</taxon>
        <taxon>Cryptodira</taxon>
        <taxon>Durocryptodira</taxon>
        <taxon>Americhelydia</taxon>
        <taxon>Chelydroidea</taxon>
        <taxon>Chelydridae</taxon>
        <taxon>Chelydra</taxon>
    </lineage>
</organism>
<comment type="caution">
    <text evidence="2">The sequence shown here is derived from an EMBL/GenBank/DDBJ whole genome shotgun (WGS) entry which is preliminary data.</text>
</comment>
<dbReference type="GO" id="GO:0015074">
    <property type="term" value="P:DNA integration"/>
    <property type="evidence" value="ECO:0007669"/>
    <property type="project" value="InterPro"/>
</dbReference>
<dbReference type="EMBL" id="JAHGAV010000009">
    <property type="protein sequence ID" value="KAG6939866.1"/>
    <property type="molecule type" value="Genomic_DNA"/>
</dbReference>
<dbReference type="GO" id="GO:0003677">
    <property type="term" value="F:DNA binding"/>
    <property type="evidence" value="ECO:0007669"/>
    <property type="project" value="InterPro"/>
</dbReference>
<keyword evidence="1" id="KW-0233">DNA recombination</keyword>
<dbReference type="Proteomes" id="UP000765507">
    <property type="component" value="Unassembled WGS sequence"/>
</dbReference>
<accession>A0A8T1TEH8</accession>
<name>A0A8T1TEH8_CHESE</name>
<dbReference type="AlphaFoldDB" id="A0A8T1TEH8"/>
<dbReference type="PANTHER" id="PTHR35617:SF3">
    <property type="entry name" value="CORE-BINDING (CB) DOMAIN-CONTAINING PROTEIN"/>
    <property type="match status" value="1"/>
</dbReference>
<evidence type="ECO:0000313" key="3">
    <source>
        <dbReference type="Proteomes" id="UP000765507"/>
    </source>
</evidence>
<dbReference type="InterPro" id="IPR011010">
    <property type="entry name" value="DNA_brk_join_enz"/>
</dbReference>
<sequence length="140" mass="15611">CPKPHASGEECRLHTLDVRRALAFYLDRTKSFRRSLQLFVASAERMKGQPVSTQRLSRWITLCIHTCYELAKVPSPPVVRAHSTRAQASSAAFVAHVPIQDICRAATWSSVHTFTSHYAIVSHARDDAGFGRAVLQPDKV</sequence>
<evidence type="ECO:0000256" key="1">
    <source>
        <dbReference type="ARBA" id="ARBA00023172"/>
    </source>
</evidence>
<gene>
    <name evidence="2" type="ORF">G0U57_021849</name>
</gene>
<protein>
    <submittedName>
        <fullName evidence="2">Uncharacterized protein</fullName>
    </submittedName>
</protein>
<dbReference type="PANTHER" id="PTHR35617">
    <property type="entry name" value="PHAGE_INTEGRASE DOMAIN-CONTAINING PROTEIN"/>
    <property type="match status" value="1"/>
</dbReference>
<reference evidence="2 3" key="1">
    <citation type="journal article" date="2020" name="G3 (Bethesda)">
        <title>Draft Genome of the Common Snapping Turtle, Chelydra serpentina, a Model for Phenotypic Plasticity in Reptiles.</title>
        <authorList>
            <person name="Das D."/>
            <person name="Singh S.K."/>
            <person name="Bierstedt J."/>
            <person name="Erickson A."/>
            <person name="Galli G.L.J."/>
            <person name="Crossley D.A. 2nd"/>
            <person name="Rhen T."/>
        </authorList>
    </citation>
    <scope>NUCLEOTIDE SEQUENCE [LARGE SCALE GENOMIC DNA]</scope>
    <source>
        <strain evidence="2">KW</strain>
    </source>
</reference>
<keyword evidence="3" id="KW-1185">Reference proteome</keyword>
<dbReference type="OrthoDB" id="9050082at2759"/>